<dbReference type="eggNOG" id="COG2159">
    <property type="taxonomic scope" value="Bacteria"/>
</dbReference>
<reference evidence="3 4" key="1">
    <citation type="journal article" date="2014" name="Antonie Van Leeuwenhoek">
        <title>Hyphomonas beringensis sp. nov. and Hyphomonas chukchiensis sp. nov., isolated from surface seawater of the Bering Sea and Chukchi Sea.</title>
        <authorList>
            <person name="Li C."/>
            <person name="Lai Q."/>
            <person name="Li G."/>
            <person name="Dong C."/>
            <person name="Wang J."/>
            <person name="Liao Y."/>
            <person name="Shao Z."/>
        </authorList>
    </citation>
    <scope>NUCLEOTIDE SEQUENCE [LARGE SCALE GENOMIC DNA]</scope>
    <source>
        <strain evidence="3 4">PS728</strain>
    </source>
</reference>
<keyword evidence="4" id="KW-1185">Reference proteome</keyword>
<dbReference type="InterPro" id="IPR032466">
    <property type="entry name" value="Metal_Hydrolase"/>
</dbReference>
<accession>A0A062VN24</accession>
<dbReference type="PANTHER" id="PTHR21240">
    <property type="entry name" value="2-AMINO-3-CARBOXYLMUCONATE-6-SEMIALDEHYDE DECARBOXYLASE"/>
    <property type="match status" value="1"/>
</dbReference>
<dbReference type="GO" id="GO:0016831">
    <property type="term" value="F:carboxy-lyase activity"/>
    <property type="evidence" value="ECO:0007669"/>
    <property type="project" value="InterPro"/>
</dbReference>
<gene>
    <name evidence="3" type="ORF">HPO_04545</name>
</gene>
<dbReference type="Pfam" id="PF04909">
    <property type="entry name" value="Amidohydro_2"/>
    <property type="match status" value="1"/>
</dbReference>
<evidence type="ECO:0000313" key="3">
    <source>
        <dbReference type="EMBL" id="KCZ99626.1"/>
    </source>
</evidence>
<evidence type="ECO:0000259" key="2">
    <source>
        <dbReference type="Pfam" id="PF04909"/>
    </source>
</evidence>
<dbReference type="PANTHER" id="PTHR21240:SF28">
    <property type="entry name" value="ISO-OROTATE DECARBOXYLASE (EUROFUNG)"/>
    <property type="match status" value="1"/>
</dbReference>
<dbReference type="EMBL" id="ARYM01000004">
    <property type="protein sequence ID" value="KCZ99626.1"/>
    <property type="molecule type" value="Genomic_DNA"/>
</dbReference>
<dbReference type="GO" id="GO:0019748">
    <property type="term" value="P:secondary metabolic process"/>
    <property type="evidence" value="ECO:0007669"/>
    <property type="project" value="TreeGrafter"/>
</dbReference>
<dbReference type="STRING" id="1280954.HPO_04545"/>
<evidence type="ECO:0000256" key="1">
    <source>
        <dbReference type="ARBA" id="ARBA00023239"/>
    </source>
</evidence>
<sequence length="306" mass="33537">MACESPVSGTLMIGDKPFRSLDNRSWDIARRLEDMDRDDVAVQVLSPMPELLSYWHATEDAVILCDAVNAQIAEMIARHPGRFRGLGAVPLQDPAAAKRYLRRIKLDYGLSGVELGSNINGTMLGDPSFDAFYAEAESLGLSVFVHALQPVAAKAANMPPAETAFVYFPIDVAMAAASIAMSGILHRFPRLRIAFSHGGGAIGSIIGRMDTGWHATDGYAGRMPEAPSQTIRKMYFDSNVLDPDYLCYLVRNVAPGRVFAGTDYPYPIMQQDPAKFISDLPLSVNEIQNLNWGAAERFLDEVIVRP</sequence>
<feature type="domain" description="Amidohydrolase-related" evidence="2">
    <location>
        <begin position="22"/>
        <end position="299"/>
    </location>
</feature>
<dbReference type="InterPro" id="IPR032465">
    <property type="entry name" value="ACMSD"/>
</dbReference>
<dbReference type="PATRIC" id="fig|1280954.3.peg.920"/>
<dbReference type="Proteomes" id="UP000027100">
    <property type="component" value="Unassembled WGS sequence"/>
</dbReference>
<dbReference type="GO" id="GO:0005737">
    <property type="term" value="C:cytoplasm"/>
    <property type="evidence" value="ECO:0007669"/>
    <property type="project" value="TreeGrafter"/>
</dbReference>
<name>A0A062VN24_9PROT</name>
<protein>
    <submittedName>
        <fullName evidence="3">Amidohydrolase 2</fullName>
    </submittedName>
</protein>
<keyword evidence="1" id="KW-0456">Lyase</keyword>
<dbReference type="InterPro" id="IPR006680">
    <property type="entry name" value="Amidohydro-rel"/>
</dbReference>
<dbReference type="GO" id="GO:0016787">
    <property type="term" value="F:hydrolase activity"/>
    <property type="evidence" value="ECO:0007669"/>
    <property type="project" value="UniProtKB-KW"/>
</dbReference>
<organism evidence="3 4">
    <name type="scientific">Hyphomonas polymorpha PS728</name>
    <dbReference type="NCBI Taxonomy" id="1280954"/>
    <lineage>
        <taxon>Bacteria</taxon>
        <taxon>Pseudomonadati</taxon>
        <taxon>Pseudomonadota</taxon>
        <taxon>Alphaproteobacteria</taxon>
        <taxon>Hyphomonadales</taxon>
        <taxon>Hyphomonadaceae</taxon>
        <taxon>Hyphomonas</taxon>
    </lineage>
</organism>
<comment type="caution">
    <text evidence="3">The sequence shown here is derived from an EMBL/GenBank/DDBJ whole genome shotgun (WGS) entry which is preliminary data.</text>
</comment>
<dbReference type="SUPFAM" id="SSF51556">
    <property type="entry name" value="Metallo-dependent hydrolases"/>
    <property type="match status" value="1"/>
</dbReference>
<evidence type="ECO:0000313" key="4">
    <source>
        <dbReference type="Proteomes" id="UP000027100"/>
    </source>
</evidence>
<dbReference type="AlphaFoldDB" id="A0A062VN24"/>
<dbReference type="Gene3D" id="3.20.20.140">
    <property type="entry name" value="Metal-dependent hydrolases"/>
    <property type="match status" value="1"/>
</dbReference>
<proteinExistence type="predicted"/>
<keyword evidence="3" id="KW-0378">Hydrolase</keyword>